<gene>
    <name evidence="2" type="ORF">H7965_17050</name>
</gene>
<keyword evidence="2" id="KW-0808">Transferase</keyword>
<protein>
    <submittedName>
        <fullName evidence="2">Polysaccharide pyruvyl transferase family protein</fullName>
    </submittedName>
</protein>
<dbReference type="EMBL" id="JACOMF010000021">
    <property type="protein sequence ID" value="MBC4017025.1"/>
    <property type="molecule type" value="Genomic_DNA"/>
</dbReference>
<keyword evidence="3" id="KW-1185">Reference proteome</keyword>
<dbReference type="Pfam" id="PF04230">
    <property type="entry name" value="PS_pyruv_trans"/>
    <property type="match status" value="1"/>
</dbReference>
<proteinExistence type="predicted"/>
<evidence type="ECO:0000313" key="3">
    <source>
        <dbReference type="Proteomes" id="UP000600101"/>
    </source>
</evidence>
<dbReference type="RefSeq" id="WP_186771789.1">
    <property type="nucleotide sequence ID" value="NZ_JACOMF010000021.1"/>
</dbReference>
<reference evidence="2" key="1">
    <citation type="submission" date="2020-08" db="EMBL/GenBank/DDBJ databases">
        <authorList>
            <person name="Hu Y."/>
            <person name="Nguyen S.V."/>
            <person name="Li F."/>
            <person name="Fanning S."/>
        </authorList>
    </citation>
    <scope>NUCLEOTIDE SEQUENCE</scope>
    <source>
        <strain evidence="2">SYSU D8009</strain>
    </source>
</reference>
<sequence>MTKVAVLGEHINMGLYSTRPTADLYRQTGLNTGNLAFIYAILSHIADTVTVLPWHARADRFKDIDIVVIPCANQLGKHTDLGRHAELLREAGKPVVAIGLGAQSESITADITLSDGTLRWVQAINESRPTSSLSNIYTRGPYTSQQLERFDIRDTVVGGCPSHFINPARDLGKRIHAAWTEHPVPRSISVAGGHQKWAKARIVEQQLIALMQDPRSFGQYIVQSEEDLVLLARHDFDKVAPETLEQIRAYLCPHYTMEEFKSWCRTYARAFFDVNAWMDSLREADLTIGPRYHGTALALQAERMGVTVTIDSRTQELCMQTGVPFLTAEDLATRPLTRTSIRQMVKFDPAAYDRHRLAKVRTYIEFLEANGLTPAKFLYDLAAAP</sequence>
<evidence type="ECO:0000313" key="2">
    <source>
        <dbReference type="EMBL" id="MBC4017025.1"/>
    </source>
</evidence>
<evidence type="ECO:0000259" key="1">
    <source>
        <dbReference type="Pfam" id="PF04230"/>
    </source>
</evidence>
<accession>A0A9X0R0H6</accession>
<dbReference type="GO" id="GO:0016740">
    <property type="term" value="F:transferase activity"/>
    <property type="evidence" value="ECO:0007669"/>
    <property type="project" value="UniProtKB-KW"/>
</dbReference>
<dbReference type="InterPro" id="IPR007345">
    <property type="entry name" value="Polysacch_pyruvyl_Trfase"/>
</dbReference>
<feature type="domain" description="Polysaccharide pyruvyl transferase" evidence="1">
    <location>
        <begin position="31"/>
        <end position="303"/>
    </location>
</feature>
<organism evidence="2 3">
    <name type="scientific">Siccirubricoccus deserti</name>
    <dbReference type="NCBI Taxonomy" id="2013562"/>
    <lineage>
        <taxon>Bacteria</taxon>
        <taxon>Pseudomonadati</taxon>
        <taxon>Pseudomonadota</taxon>
        <taxon>Alphaproteobacteria</taxon>
        <taxon>Acetobacterales</taxon>
        <taxon>Roseomonadaceae</taxon>
        <taxon>Siccirubricoccus</taxon>
    </lineage>
</organism>
<dbReference type="Proteomes" id="UP000600101">
    <property type="component" value="Unassembled WGS sequence"/>
</dbReference>
<dbReference type="AlphaFoldDB" id="A0A9X0R0H6"/>
<comment type="caution">
    <text evidence="2">The sequence shown here is derived from an EMBL/GenBank/DDBJ whole genome shotgun (WGS) entry which is preliminary data.</text>
</comment>
<name>A0A9X0R0H6_9PROT</name>